<evidence type="ECO:0000313" key="3">
    <source>
        <dbReference type="Proteomes" id="UP000646738"/>
    </source>
</evidence>
<comment type="caution">
    <text evidence="2">The sequence shown here is derived from an EMBL/GenBank/DDBJ whole genome shotgun (WGS) entry which is preliminary data.</text>
</comment>
<evidence type="ECO:0000256" key="1">
    <source>
        <dbReference type="SAM" id="MobiDB-lite"/>
    </source>
</evidence>
<dbReference type="EMBL" id="BNEA01000015">
    <property type="protein sequence ID" value="GHI55743.1"/>
    <property type="molecule type" value="Genomic_DNA"/>
</dbReference>
<name>A0ABQ3RIS6_STRRR</name>
<dbReference type="Proteomes" id="UP000646738">
    <property type="component" value="Unassembled WGS sequence"/>
</dbReference>
<keyword evidence="3" id="KW-1185">Reference proteome</keyword>
<evidence type="ECO:0000313" key="2">
    <source>
        <dbReference type="EMBL" id="GHI55743.1"/>
    </source>
</evidence>
<feature type="region of interest" description="Disordered" evidence="1">
    <location>
        <begin position="127"/>
        <end position="149"/>
    </location>
</feature>
<protein>
    <submittedName>
        <fullName evidence="2">Uncharacterized protein</fullName>
    </submittedName>
</protein>
<reference evidence="3" key="1">
    <citation type="submission" date="2023-07" db="EMBL/GenBank/DDBJ databases">
        <title>Whole genome shotgun sequence of Streptomyces achromogenes subsp. rubradiris NBRC 14000.</title>
        <authorList>
            <person name="Komaki H."/>
            <person name="Tamura T."/>
        </authorList>
    </citation>
    <scope>NUCLEOTIDE SEQUENCE [LARGE SCALE GENOMIC DNA]</scope>
    <source>
        <strain evidence="3">NBRC 14000</strain>
    </source>
</reference>
<proteinExistence type="predicted"/>
<gene>
    <name evidence="2" type="ORF">Srubr_55890</name>
</gene>
<accession>A0ABQ3RIS6</accession>
<sequence>MHHADAAGDGVAGVVQDDLLAVDRDGALVRLLHAVEDLHQGGLAGAVLAAQGVDGARAYGDVDVAVGDDAGETLGDAAQFDGSGRAGRVDGALSSGKEAAGRGQASATLARQLRATRVELTHCYGPAGGWGGPRAEPGSERTRQVTGWT</sequence>
<organism evidence="2 3">
    <name type="scientific">Streptomyces rubradiris</name>
    <name type="common">Streptomyces achromogenes subsp. rubradiris</name>
    <dbReference type="NCBI Taxonomy" id="285531"/>
    <lineage>
        <taxon>Bacteria</taxon>
        <taxon>Bacillati</taxon>
        <taxon>Actinomycetota</taxon>
        <taxon>Actinomycetes</taxon>
        <taxon>Kitasatosporales</taxon>
        <taxon>Streptomycetaceae</taxon>
        <taxon>Streptomyces</taxon>
    </lineage>
</organism>